<dbReference type="OrthoDB" id="3254241at2759"/>
<reference evidence="2" key="2">
    <citation type="submission" date="2015-01" db="EMBL/GenBank/DDBJ databases">
        <title>Evolutionary Origins and Diversification of the Mycorrhizal Mutualists.</title>
        <authorList>
            <consortium name="DOE Joint Genome Institute"/>
            <consortium name="Mycorrhizal Genomics Consortium"/>
            <person name="Kohler A."/>
            <person name="Kuo A."/>
            <person name="Nagy L.G."/>
            <person name="Floudas D."/>
            <person name="Copeland A."/>
            <person name="Barry K.W."/>
            <person name="Cichocki N."/>
            <person name="Veneault-Fourrey C."/>
            <person name="LaButti K."/>
            <person name="Lindquist E.A."/>
            <person name="Lipzen A."/>
            <person name="Lundell T."/>
            <person name="Morin E."/>
            <person name="Murat C."/>
            <person name="Riley R."/>
            <person name="Ohm R."/>
            <person name="Sun H."/>
            <person name="Tunlid A."/>
            <person name="Henrissat B."/>
            <person name="Grigoriev I.V."/>
            <person name="Hibbett D.S."/>
            <person name="Martin F."/>
        </authorList>
    </citation>
    <scope>NUCLEOTIDE SEQUENCE [LARGE SCALE GENOMIC DNA]</scope>
    <source>
        <strain evidence="2">h7</strain>
    </source>
</reference>
<keyword evidence="2" id="KW-1185">Reference proteome</keyword>
<name>A0A0C3CC18_HEBCY</name>
<proteinExistence type="predicted"/>
<dbReference type="STRING" id="686832.A0A0C3CC18"/>
<organism evidence="1 2">
    <name type="scientific">Hebeloma cylindrosporum</name>
    <dbReference type="NCBI Taxonomy" id="76867"/>
    <lineage>
        <taxon>Eukaryota</taxon>
        <taxon>Fungi</taxon>
        <taxon>Dikarya</taxon>
        <taxon>Basidiomycota</taxon>
        <taxon>Agaricomycotina</taxon>
        <taxon>Agaricomycetes</taxon>
        <taxon>Agaricomycetidae</taxon>
        <taxon>Agaricales</taxon>
        <taxon>Agaricineae</taxon>
        <taxon>Hymenogastraceae</taxon>
        <taxon>Hebeloma</taxon>
    </lineage>
</organism>
<dbReference type="HOGENOM" id="CLU_048760_0_0_1"/>
<protein>
    <submittedName>
        <fullName evidence="1">Uncharacterized protein</fullName>
    </submittedName>
</protein>
<sequence>MDVASTIYALAVAVYKLSVGIVNFVGQHQEKGPLITNISDIANQIQSIISPLLLPNHVTYDSVKQVLQALQKALARTDKHLRAWEERPSLRFVAFVNPSAVTSQLREDREQLVHQCLLLLVAMQVGDHMRQYRLLLPTAEDDTSTLPEYSEVALSRRASSSSSKIHDPKSQSVLKPTLPLLIWIDDDPEGNVRNAAYASKRGVTVVRLGSTLATKTWIRVNKDYLKKNDDPRNLRFISDQVRHEVNAEGVLHKNLKAGNEITKFIRDEGFKAPILICTSKQGIALTGYVRSYPNTGSLKGSDYKILNEYLEALGARRRDDTGWMKFGG</sequence>
<accession>A0A0C3CC18</accession>
<dbReference type="Proteomes" id="UP000053424">
    <property type="component" value="Unassembled WGS sequence"/>
</dbReference>
<dbReference type="EMBL" id="KN831781">
    <property type="protein sequence ID" value="KIM41136.1"/>
    <property type="molecule type" value="Genomic_DNA"/>
</dbReference>
<gene>
    <name evidence="1" type="ORF">M413DRAFT_159868</name>
</gene>
<evidence type="ECO:0000313" key="2">
    <source>
        <dbReference type="Proteomes" id="UP000053424"/>
    </source>
</evidence>
<dbReference type="AlphaFoldDB" id="A0A0C3CC18"/>
<reference evidence="1 2" key="1">
    <citation type="submission" date="2014-04" db="EMBL/GenBank/DDBJ databases">
        <authorList>
            <consortium name="DOE Joint Genome Institute"/>
            <person name="Kuo A."/>
            <person name="Gay G."/>
            <person name="Dore J."/>
            <person name="Kohler A."/>
            <person name="Nagy L.G."/>
            <person name="Floudas D."/>
            <person name="Copeland A."/>
            <person name="Barry K.W."/>
            <person name="Cichocki N."/>
            <person name="Veneault-Fourrey C."/>
            <person name="LaButti K."/>
            <person name="Lindquist E.A."/>
            <person name="Lipzen A."/>
            <person name="Lundell T."/>
            <person name="Morin E."/>
            <person name="Murat C."/>
            <person name="Sun H."/>
            <person name="Tunlid A."/>
            <person name="Henrissat B."/>
            <person name="Grigoriev I.V."/>
            <person name="Hibbett D.S."/>
            <person name="Martin F."/>
            <person name="Nordberg H.P."/>
            <person name="Cantor M.N."/>
            <person name="Hua S.X."/>
        </authorList>
    </citation>
    <scope>NUCLEOTIDE SEQUENCE [LARGE SCALE GENOMIC DNA]</scope>
    <source>
        <strain evidence="2">h7</strain>
    </source>
</reference>
<evidence type="ECO:0000313" key="1">
    <source>
        <dbReference type="EMBL" id="KIM41136.1"/>
    </source>
</evidence>